<feature type="compositionally biased region" description="Basic residues" evidence="1">
    <location>
        <begin position="1"/>
        <end position="17"/>
    </location>
</feature>
<reference evidence="2" key="1">
    <citation type="submission" date="2009-08" db="EMBL/GenBank/DDBJ databases">
        <title>Annotation of Salpingoeca rosetta.</title>
        <authorList>
            <consortium name="The Broad Institute Genome Sequencing Platform"/>
            <person name="Russ C."/>
            <person name="Cuomo C."/>
            <person name="Burger G."/>
            <person name="Gray M.W."/>
            <person name="Holland P.W.H."/>
            <person name="King N."/>
            <person name="Lang F.B.F."/>
            <person name="Roger A.J."/>
            <person name="Ruiz-Trillo I."/>
            <person name="Young S.K."/>
            <person name="Zeng Q."/>
            <person name="Gargeya S."/>
            <person name="Alvarado L."/>
            <person name="Berlin A."/>
            <person name="Chapman S.B."/>
            <person name="Chen Z."/>
            <person name="Freedman E."/>
            <person name="Gellesch M."/>
            <person name="Goldberg J."/>
            <person name="Griggs A."/>
            <person name="Gujja S."/>
            <person name="Heilman E."/>
            <person name="Heiman D."/>
            <person name="Howarth C."/>
            <person name="Mehta T."/>
            <person name="Neiman D."/>
            <person name="Pearson M."/>
            <person name="Roberts A."/>
            <person name="Saif S."/>
            <person name="Shea T."/>
            <person name="Shenoy N."/>
            <person name="Sisk P."/>
            <person name="Stolte C."/>
            <person name="Sykes S."/>
            <person name="White J."/>
            <person name="Yandava C."/>
            <person name="Haas B."/>
            <person name="Nusbaum C."/>
            <person name="Birren B."/>
        </authorList>
    </citation>
    <scope>NUCLEOTIDE SEQUENCE [LARGE SCALE GENOMIC DNA]</scope>
    <source>
        <strain evidence="2">ATCC 50818</strain>
    </source>
</reference>
<evidence type="ECO:0000256" key="1">
    <source>
        <dbReference type="SAM" id="MobiDB-lite"/>
    </source>
</evidence>
<sequence length="474" mass="50601">MHSTKKRRRNSRGRRRGPATPAAHKARQIRLARRSTKSPSPIPPPSPSSMDTITGPSDSRSNSVAVADRGGADTATITAVPRVMTPTLLRKDSLFHHTSSSAQGRKPTIWISALQHIAMVRDGILDTILPVRREYRRVAAELAEKEDLLSEVTAHNERLQGLLVDALANQREDVPTTDTGVQTDERLLRTALAKPRRTRSHATQTHTVKKATQATQTAAVQKAATTTPRRGRYNVIPAPVFQPTKTASTQTISQSRDTRSYKEAVTHRVDEPLPAPLPATATAAVATITTTTSRGTGMSPQPTVAPTTTVAPVPPPPAPPLPPTTTATVALAAPPPPPPMPLKLPTLQPSTPTQIKRSASKVKVAGSPLKKRGVLRPLNFSRDQLTSARLKPVTKTETPSPMKVPCIEASAVQRARLGLRKTTGDRSPGGTPRKHASTGGGTGILPSLYAALVEKFRNVRSPSSRDSSTAASPA</sequence>
<feature type="region of interest" description="Disordered" evidence="1">
    <location>
        <begin position="418"/>
        <end position="444"/>
    </location>
</feature>
<evidence type="ECO:0000313" key="2">
    <source>
        <dbReference type="EMBL" id="EGD80408.1"/>
    </source>
</evidence>
<gene>
    <name evidence="2" type="ORF">PTSG_11053</name>
</gene>
<proteinExistence type="predicted"/>
<accession>F2US03</accession>
<dbReference type="InParanoid" id="F2US03"/>
<dbReference type="KEGG" id="sre:PTSG_11053"/>
<feature type="compositionally biased region" description="Polar residues" evidence="1">
    <location>
        <begin position="50"/>
        <end position="64"/>
    </location>
</feature>
<evidence type="ECO:0000313" key="3">
    <source>
        <dbReference type="Proteomes" id="UP000007799"/>
    </source>
</evidence>
<dbReference type="GeneID" id="16068499"/>
<dbReference type="Proteomes" id="UP000007799">
    <property type="component" value="Unassembled WGS sequence"/>
</dbReference>
<feature type="compositionally biased region" description="Basic residues" evidence="1">
    <location>
        <begin position="24"/>
        <end position="36"/>
    </location>
</feature>
<dbReference type="OMA" id="PARCANQ"/>
<organism evidence="3">
    <name type="scientific">Salpingoeca rosetta (strain ATCC 50818 / BSB-021)</name>
    <dbReference type="NCBI Taxonomy" id="946362"/>
    <lineage>
        <taxon>Eukaryota</taxon>
        <taxon>Choanoflagellata</taxon>
        <taxon>Craspedida</taxon>
        <taxon>Salpingoecidae</taxon>
        <taxon>Salpingoeca</taxon>
    </lineage>
</organism>
<feature type="region of interest" description="Disordered" evidence="1">
    <location>
        <begin position="1"/>
        <end position="69"/>
    </location>
</feature>
<protein>
    <submittedName>
        <fullName evidence="2">Uncharacterized protein</fullName>
    </submittedName>
</protein>
<dbReference type="RefSeq" id="XP_004987972.1">
    <property type="nucleotide sequence ID" value="XM_004987915.1"/>
</dbReference>
<name>F2US03_SALR5</name>
<keyword evidence="3" id="KW-1185">Reference proteome</keyword>
<dbReference type="EMBL" id="GL832993">
    <property type="protein sequence ID" value="EGD80408.1"/>
    <property type="molecule type" value="Genomic_DNA"/>
</dbReference>
<dbReference type="AlphaFoldDB" id="F2US03"/>